<evidence type="ECO:0000256" key="1">
    <source>
        <dbReference type="SAM" id="MobiDB-lite"/>
    </source>
</evidence>
<proteinExistence type="predicted"/>
<dbReference type="Gene3D" id="1.25.40.10">
    <property type="entry name" value="Tetratricopeptide repeat domain"/>
    <property type="match status" value="1"/>
</dbReference>
<dbReference type="InterPro" id="IPR011990">
    <property type="entry name" value="TPR-like_helical_dom_sf"/>
</dbReference>
<feature type="region of interest" description="Disordered" evidence="1">
    <location>
        <begin position="64"/>
        <end position="83"/>
    </location>
</feature>
<keyword evidence="3" id="KW-1185">Reference proteome</keyword>
<dbReference type="Proteomes" id="UP001172457">
    <property type="component" value="Chromosome 2"/>
</dbReference>
<evidence type="ECO:0000313" key="2">
    <source>
        <dbReference type="EMBL" id="KAJ9563981.1"/>
    </source>
</evidence>
<dbReference type="AlphaFoldDB" id="A0AA38TYN0"/>
<accession>A0AA38TYN0</accession>
<comment type="caution">
    <text evidence="2">The sequence shown here is derived from an EMBL/GenBank/DDBJ whole genome shotgun (WGS) entry which is preliminary data.</text>
</comment>
<dbReference type="EMBL" id="JARYMX010000002">
    <property type="protein sequence ID" value="KAJ9563981.1"/>
    <property type="molecule type" value="Genomic_DNA"/>
</dbReference>
<protein>
    <submittedName>
        <fullName evidence="2">Uncharacterized protein</fullName>
    </submittedName>
</protein>
<dbReference type="Pfam" id="PF06552">
    <property type="entry name" value="TOM20_plant"/>
    <property type="match status" value="1"/>
</dbReference>
<gene>
    <name evidence="2" type="ORF">OSB04_009141</name>
</gene>
<name>A0AA38TYN0_9ASTR</name>
<evidence type="ECO:0000313" key="3">
    <source>
        <dbReference type="Proteomes" id="UP001172457"/>
    </source>
</evidence>
<organism evidence="2 3">
    <name type="scientific">Centaurea solstitialis</name>
    <name type="common">yellow star-thistle</name>
    <dbReference type="NCBI Taxonomy" id="347529"/>
    <lineage>
        <taxon>Eukaryota</taxon>
        <taxon>Viridiplantae</taxon>
        <taxon>Streptophyta</taxon>
        <taxon>Embryophyta</taxon>
        <taxon>Tracheophyta</taxon>
        <taxon>Spermatophyta</taxon>
        <taxon>Magnoliopsida</taxon>
        <taxon>eudicotyledons</taxon>
        <taxon>Gunneridae</taxon>
        <taxon>Pentapetalae</taxon>
        <taxon>asterids</taxon>
        <taxon>campanulids</taxon>
        <taxon>Asterales</taxon>
        <taxon>Asteraceae</taxon>
        <taxon>Carduoideae</taxon>
        <taxon>Cardueae</taxon>
        <taxon>Centaureinae</taxon>
        <taxon>Centaurea</taxon>
    </lineage>
</organism>
<sequence length="83" mass="9001">MDAAQIDLERLMIFEHARMNAEAEYLKNPNDADGIRGFAPTNPGKVQTAKACCPELIPSGHNLEASGFEPGVEGLTSHFPHKP</sequence>
<reference evidence="2" key="1">
    <citation type="submission" date="2023-03" db="EMBL/GenBank/DDBJ databases">
        <title>Chromosome-scale reference genome and RAD-based genetic map of yellow starthistle (Centaurea solstitialis) reveal putative structural variation and QTLs associated with invader traits.</title>
        <authorList>
            <person name="Reatini B."/>
            <person name="Cang F.A."/>
            <person name="Jiang Q."/>
            <person name="Mckibben M.T.W."/>
            <person name="Barker M.S."/>
            <person name="Rieseberg L.H."/>
            <person name="Dlugosch K.M."/>
        </authorList>
    </citation>
    <scope>NUCLEOTIDE SEQUENCE</scope>
    <source>
        <strain evidence="2">CAN-66</strain>
        <tissue evidence="2">Leaf</tissue>
    </source>
</reference>